<comment type="similarity">
    <text evidence="1">Belongs to the CDK5RAP3 family.</text>
</comment>
<organism evidence="3 4">
    <name type="scientific">Cephus cinctus</name>
    <name type="common">Wheat stem sawfly</name>
    <dbReference type="NCBI Taxonomy" id="211228"/>
    <lineage>
        <taxon>Eukaryota</taxon>
        <taxon>Metazoa</taxon>
        <taxon>Ecdysozoa</taxon>
        <taxon>Arthropoda</taxon>
        <taxon>Hexapoda</taxon>
        <taxon>Insecta</taxon>
        <taxon>Pterygota</taxon>
        <taxon>Neoptera</taxon>
        <taxon>Endopterygota</taxon>
        <taxon>Hymenoptera</taxon>
        <taxon>Cephoidea</taxon>
        <taxon>Cephidae</taxon>
        <taxon>Cephus</taxon>
    </lineage>
</organism>
<dbReference type="Proteomes" id="UP000694920">
    <property type="component" value="Unplaced"/>
</dbReference>
<evidence type="ECO:0000313" key="3">
    <source>
        <dbReference type="Proteomes" id="UP000694920"/>
    </source>
</evidence>
<dbReference type="AlphaFoldDB" id="A0AAJ7FSF5"/>
<proteinExistence type="inferred from homology"/>
<evidence type="ECO:0000313" key="4">
    <source>
        <dbReference type="RefSeq" id="XP_015605978.1"/>
    </source>
</evidence>
<keyword evidence="2" id="KW-0175">Coiled coil</keyword>
<dbReference type="GeneID" id="107272859"/>
<dbReference type="GO" id="GO:0007346">
    <property type="term" value="P:regulation of mitotic cell cycle"/>
    <property type="evidence" value="ECO:0007669"/>
    <property type="project" value="TreeGrafter"/>
</dbReference>
<name>A0AAJ7FSF5_CEPCN</name>
<dbReference type="GO" id="GO:0012505">
    <property type="term" value="C:endomembrane system"/>
    <property type="evidence" value="ECO:0007669"/>
    <property type="project" value="TreeGrafter"/>
</dbReference>
<reference evidence="4" key="1">
    <citation type="submission" date="2025-08" db="UniProtKB">
        <authorList>
            <consortium name="RefSeq"/>
        </authorList>
    </citation>
    <scope>IDENTIFICATION</scope>
</reference>
<dbReference type="Pfam" id="PF05600">
    <property type="entry name" value="CDK5RAP3"/>
    <property type="match status" value="1"/>
</dbReference>
<dbReference type="PANTHER" id="PTHR14894:SF0">
    <property type="entry name" value="CDK5 REGULATORY SUBUNIT-ASSOCIATED PROTEIN 3"/>
    <property type="match status" value="1"/>
</dbReference>
<protein>
    <submittedName>
        <fullName evidence="4">CDK5 regulatory subunit-associated protein 3 isoform X1</fullName>
    </submittedName>
</protein>
<evidence type="ECO:0000256" key="2">
    <source>
        <dbReference type="SAM" id="Coils"/>
    </source>
</evidence>
<feature type="coiled-coil region" evidence="2">
    <location>
        <begin position="128"/>
        <end position="155"/>
    </location>
</feature>
<keyword evidence="3" id="KW-1185">Reference proteome</keyword>
<evidence type="ECO:0000256" key="1">
    <source>
        <dbReference type="ARBA" id="ARBA00007478"/>
    </source>
</evidence>
<dbReference type="PANTHER" id="PTHR14894">
    <property type="entry name" value="CDK5 REGULATORY SUBUNIT-ASSOCIATED PROTEIN 3"/>
    <property type="match status" value="1"/>
</dbReference>
<sequence>MEEQNIPIEINAGKLLEWLINRRHCNRDWQSNVLVIREKINNAIQDMPIHEGIAKLLSGTYINYFHCKRIVEILKETEADSKNLFGHYGSQRMKDWQEILRLYEKDNLYLAEAAQMLNRNITYEVPSFKKQIQKFEQSQNELDKKQAEYKKSENTAQSEFTALCKQLGIPGKKIKRELVERIIELPEIYDKFAKKAKSIENVIEFYSTFVQYTLGRQHDGGCVPMVKYICENGNVTTYEWTYGEPPLSIMEPPLNINFDDEDDNTNSQDTINEIDFGESAAGGINLGAIDADGAINFGDDVNLENAGDIDWGNIGVDEVVEGEIDFNVSLEESGIVVEDAGNDGGTATGNDALTILDNPATRNDFIDQLFELEAFLKLRLYELQGDSSKSLLTMSQFQEASPLLQLATLDSTQSMLDNVQVLLTEILDSRVQHLHNVKHSPRYVDVLTGVLKQKLSLVEKMVLSQKLVEQRIKEAREQALALQPMLKLVIQRTKELQIEIEQDISKKYKNRVVRLTGGVHTL</sequence>
<gene>
    <name evidence="4" type="primary">LOC107272859</name>
</gene>
<dbReference type="InterPro" id="IPR008491">
    <property type="entry name" value="CDK5RAP3"/>
</dbReference>
<dbReference type="KEGG" id="ccin:107272859"/>
<dbReference type="RefSeq" id="XP_015605978.1">
    <property type="nucleotide sequence ID" value="XM_015750492.2"/>
</dbReference>
<accession>A0AAJ7FSF5</accession>